<proteinExistence type="predicted"/>
<name>A0A2G9TAK7_TELCI</name>
<evidence type="ECO:0000313" key="3">
    <source>
        <dbReference type="Proteomes" id="UP000230423"/>
    </source>
</evidence>
<sequence>MGPARPGAALTEDKPSGEIRVEGRYSSSLIPFSVYSPRCKHHGIEPEPLSASFW</sequence>
<protein>
    <submittedName>
        <fullName evidence="2">Uncharacterized protein</fullName>
    </submittedName>
</protein>
<organism evidence="2 3">
    <name type="scientific">Teladorsagia circumcincta</name>
    <name type="common">Brown stomach worm</name>
    <name type="synonym">Ostertagia circumcincta</name>
    <dbReference type="NCBI Taxonomy" id="45464"/>
    <lineage>
        <taxon>Eukaryota</taxon>
        <taxon>Metazoa</taxon>
        <taxon>Ecdysozoa</taxon>
        <taxon>Nematoda</taxon>
        <taxon>Chromadorea</taxon>
        <taxon>Rhabditida</taxon>
        <taxon>Rhabditina</taxon>
        <taxon>Rhabditomorpha</taxon>
        <taxon>Strongyloidea</taxon>
        <taxon>Trichostrongylidae</taxon>
        <taxon>Teladorsagia</taxon>
    </lineage>
</organism>
<reference evidence="2 3" key="1">
    <citation type="submission" date="2015-09" db="EMBL/GenBank/DDBJ databases">
        <title>Draft genome of the parasitic nematode Teladorsagia circumcincta isolate WARC Sus (inbred).</title>
        <authorList>
            <person name="Mitreva M."/>
        </authorList>
    </citation>
    <scope>NUCLEOTIDE SEQUENCE [LARGE SCALE GENOMIC DNA]</scope>
    <source>
        <strain evidence="2 3">S</strain>
    </source>
</reference>
<gene>
    <name evidence="2" type="ORF">TELCIR_23621</name>
</gene>
<feature type="region of interest" description="Disordered" evidence="1">
    <location>
        <begin position="1"/>
        <end position="20"/>
    </location>
</feature>
<dbReference type="AlphaFoldDB" id="A0A2G9TAK7"/>
<dbReference type="Proteomes" id="UP000230423">
    <property type="component" value="Unassembled WGS sequence"/>
</dbReference>
<accession>A0A2G9TAK7</accession>
<dbReference type="EMBL" id="KZ390040">
    <property type="protein sequence ID" value="PIO55001.1"/>
    <property type="molecule type" value="Genomic_DNA"/>
</dbReference>
<feature type="compositionally biased region" description="Basic and acidic residues" evidence="1">
    <location>
        <begin position="11"/>
        <end position="20"/>
    </location>
</feature>
<keyword evidence="3" id="KW-1185">Reference proteome</keyword>
<evidence type="ECO:0000256" key="1">
    <source>
        <dbReference type="SAM" id="MobiDB-lite"/>
    </source>
</evidence>
<evidence type="ECO:0000313" key="2">
    <source>
        <dbReference type="EMBL" id="PIO55001.1"/>
    </source>
</evidence>